<protein>
    <recommendedName>
        <fullName evidence="8">Molybdenum cofactor guanylyltransferase</fullName>
        <shortName evidence="8">MoCo guanylyltransferase</shortName>
        <ecNumber evidence="8">2.7.7.77</ecNumber>
    </recommendedName>
    <alternativeName>
        <fullName evidence="8">GTP:molybdopterin guanylyltransferase</fullName>
    </alternativeName>
    <alternativeName>
        <fullName evidence="8">Mo-MPT guanylyltransferase</fullName>
    </alternativeName>
    <alternativeName>
        <fullName evidence="8">Molybdopterin guanylyltransferase</fullName>
    </alternativeName>
    <alternativeName>
        <fullName evidence="8">Molybdopterin-guanine dinucleotide synthase</fullName>
        <shortName evidence="8">MGD synthase</shortName>
    </alternativeName>
</protein>
<dbReference type="Gene3D" id="3.90.550.10">
    <property type="entry name" value="Spore Coat Polysaccharide Biosynthesis Protein SpsA, Chain A"/>
    <property type="match status" value="1"/>
</dbReference>
<feature type="domain" description="MobA-like NTP transferase" evidence="9">
    <location>
        <begin position="5"/>
        <end position="150"/>
    </location>
</feature>
<dbReference type="InterPro" id="IPR025877">
    <property type="entry name" value="MobA-like_NTP_Trfase"/>
</dbReference>
<comment type="caution">
    <text evidence="10">The sequence shown here is derived from an EMBL/GenBank/DDBJ whole genome shotgun (WGS) entry which is preliminary data.</text>
</comment>
<dbReference type="PANTHER" id="PTHR19136:SF81">
    <property type="entry name" value="MOLYBDENUM COFACTOR GUANYLYLTRANSFERASE"/>
    <property type="match status" value="1"/>
</dbReference>
<dbReference type="InterPro" id="IPR013482">
    <property type="entry name" value="Molybde_CF_guanTrfase"/>
</dbReference>
<feature type="binding site" evidence="8">
    <location>
        <position position="21"/>
    </location>
    <ligand>
        <name>GTP</name>
        <dbReference type="ChEBI" id="CHEBI:37565"/>
    </ligand>
</feature>
<comment type="caution">
    <text evidence="8">Lacks conserved residue(s) required for the propagation of feature annotation.</text>
</comment>
<comment type="subunit">
    <text evidence="8">Monomer.</text>
</comment>
<proteinExistence type="inferred from homology"/>
<evidence type="ECO:0000256" key="8">
    <source>
        <dbReference type="HAMAP-Rule" id="MF_00316"/>
    </source>
</evidence>
<name>A0ABS8CHQ7_9RHOB</name>
<dbReference type="CDD" id="cd02503">
    <property type="entry name" value="MobA"/>
    <property type="match status" value="1"/>
</dbReference>
<evidence type="ECO:0000256" key="7">
    <source>
        <dbReference type="ARBA" id="ARBA00023150"/>
    </source>
</evidence>
<keyword evidence="5 8" id="KW-0460">Magnesium</keyword>
<dbReference type="GO" id="GO:0061603">
    <property type="term" value="F:molybdenum cofactor guanylyltransferase activity"/>
    <property type="evidence" value="ECO:0007669"/>
    <property type="project" value="UniProtKB-EC"/>
</dbReference>
<evidence type="ECO:0000313" key="11">
    <source>
        <dbReference type="Proteomes" id="UP001198571"/>
    </source>
</evidence>
<feature type="binding site" evidence="8">
    <location>
        <position position="67"/>
    </location>
    <ligand>
        <name>GTP</name>
        <dbReference type="ChEBI" id="CHEBI:37565"/>
    </ligand>
</feature>
<comment type="domain">
    <text evidence="8">The N-terminal domain determines nucleotide recognition and specific binding, while the C-terminal domain determines the specific binding to the target protein.</text>
</comment>
<accession>A0ABS8CHQ7</accession>
<gene>
    <name evidence="8 10" type="primary">mobA</name>
    <name evidence="10" type="ORF">H0485_02670</name>
</gene>
<keyword evidence="6 8" id="KW-0342">GTP-binding</keyword>
<evidence type="ECO:0000259" key="9">
    <source>
        <dbReference type="Pfam" id="PF12804"/>
    </source>
</evidence>
<dbReference type="InterPro" id="IPR029044">
    <property type="entry name" value="Nucleotide-diphossugar_trans"/>
</dbReference>
<sequence>MIIFAIVLAGGEGSRMGGADKALLELEGRPLISHVTARLAPQVARVLISANGDAARFAATGLQVLADEQPMGPLSGILSGLRAARAAGAAALLSVPVDAPFPPADLAEKLQTPWPEPAFARAGGRDHPATALWPVSLADPLAAFLASGAKAKIADFAALHAARPVEFPRAEDFLNLNRPGDLAAAEALLRGGR</sequence>
<dbReference type="PANTHER" id="PTHR19136">
    <property type="entry name" value="MOLYBDENUM COFACTOR GUANYLYLTRANSFERASE"/>
    <property type="match status" value="1"/>
</dbReference>
<dbReference type="EC" id="2.7.7.77" evidence="8"/>
<organism evidence="10 11">
    <name type="scientific">Pseudogemmobacter faecipullorum</name>
    <dbReference type="NCBI Taxonomy" id="2755041"/>
    <lineage>
        <taxon>Bacteria</taxon>
        <taxon>Pseudomonadati</taxon>
        <taxon>Pseudomonadota</taxon>
        <taxon>Alphaproteobacteria</taxon>
        <taxon>Rhodobacterales</taxon>
        <taxon>Paracoccaceae</taxon>
        <taxon>Pseudogemmobacter</taxon>
    </lineage>
</organism>
<dbReference type="SUPFAM" id="SSF53448">
    <property type="entry name" value="Nucleotide-diphospho-sugar transferases"/>
    <property type="match status" value="1"/>
</dbReference>
<evidence type="ECO:0000256" key="1">
    <source>
        <dbReference type="ARBA" id="ARBA00022490"/>
    </source>
</evidence>
<evidence type="ECO:0000256" key="4">
    <source>
        <dbReference type="ARBA" id="ARBA00022741"/>
    </source>
</evidence>
<dbReference type="RefSeq" id="WP_226933812.1">
    <property type="nucleotide sequence ID" value="NZ_JACDXX010000002.1"/>
</dbReference>
<keyword evidence="1 8" id="KW-0963">Cytoplasm</keyword>
<evidence type="ECO:0000256" key="5">
    <source>
        <dbReference type="ARBA" id="ARBA00022842"/>
    </source>
</evidence>
<comment type="subcellular location">
    <subcellularLocation>
        <location evidence="8">Cytoplasm</location>
    </subcellularLocation>
</comment>
<dbReference type="Pfam" id="PF12804">
    <property type="entry name" value="NTP_transf_3"/>
    <property type="match status" value="1"/>
</dbReference>
<comment type="function">
    <text evidence="8">Transfers a GMP moiety from GTP to Mo-molybdopterin (Mo-MPT) cofactor (Moco or molybdenum cofactor) to form Mo-molybdopterin guanine dinucleotide (Mo-MGD) cofactor.</text>
</comment>
<keyword evidence="3 8" id="KW-0479">Metal-binding</keyword>
<evidence type="ECO:0000256" key="2">
    <source>
        <dbReference type="ARBA" id="ARBA00022679"/>
    </source>
</evidence>
<comment type="catalytic activity">
    <reaction evidence="8">
        <text>Mo-molybdopterin + GTP + H(+) = Mo-molybdopterin guanine dinucleotide + diphosphate</text>
        <dbReference type="Rhea" id="RHEA:34243"/>
        <dbReference type="ChEBI" id="CHEBI:15378"/>
        <dbReference type="ChEBI" id="CHEBI:33019"/>
        <dbReference type="ChEBI" id="CHEBI:37565"/>
        <dbReference type="ChEBI" id="CHEBI:71302"/>
        <dbReference type="ChEBI" id="CHEBI:71310"/>
        <dbReference type="EC" id="2.7.7.77"/>
    </reaction>
</comment>
<comment type="similarity">
    <text evidence="8">Belongs to the MobA family.</text>
</comment>
<reference evidence="10 11" key="1">
    <citation type="submission" date="2020-07" db="EMBL/GenBank/DDBJ databases">
        <title>Pseudogemmobacter sp. nov., isolated from poultry manure in Taiwan.</title>
        <authorList>
            <person name="Lin S.-Y."/>
            <person name="Tang Y.-S."/>
            <person name="Young C.-C."/>
        </authorList>
    </citation>
    <scope>NUCLEOTIDE SEQUENCE [LARGE SCALE GENOMIC DNA]</scope>
    <source>
        <strain evidence="10 11">CC-YST710</strain>
    </source>
</reference>
<keyword evidence="2 8" id="KW-0808">Transferase</keyword>
<comment type="cofactor">
    <cofactor evidence="8">
        <name>Mg(2+)</name>
        <dbReference type="ChEBI" id="CHEBI:18420"/>
    </cofactor>
</comment>
<evidence type="ECO:0000313" key="10">
    <source>
        <dbReference type="EMBL" id="MCB5408914.1"/>
    </source>
</evidence>
<evidence type="ECO:0000256" key="6">
    <source>
        <dbReference type="ARBA" id="ARBA00023134"/>
    </source>
</evidence>
<keyword evidence="7 8" id="KW-0501">Molybdenum cofactor biosynthesis</keyword>
<dbReference type="NCBIfam" id="TIGR02665">
    <property type="entry name" value="molyb_mobA"/>
    <property type="match status" value="1"/>
</dbReference>
<dbReference type="HAMAP" id="MF_00316">
    <property type="entry name" value="MobA"/>
    <property type="match status" value="1"/>
</dbReference>
<keyword evidence="10" id="KW-0548">Nucleotidyltransferase</keyword>
<feature type="binding site" evidence="8">
    <location>
        <position position="98"/>
    </location>
    <ligand>
        <name>GTP</name>
        <dbReference type="ChEBI" id="CHEBI:37565"/>
    </ligand>
</feature>
<keyword evidence="11" id="KW-1185">Reference proteome</keyword>
<feature type="binding site" evidence="8">
    <location>
        <begin position="8"/>
        <end position="10"/>
    </location>
    <ligand>
        <name>GTP</name>
        <dbReference type="ChEBI" id="CHEBI:37565"/>
    </ligand>
</feature>
<feature type="binding site" evidence="8">
    <location>
        <position position="98"/>
    </location>
    <ligand>
        <name>Mg(2+)</name>
        <dbReference type="ChEBI" id="CHEBI:18420"/>
    </ligand>
</feature>
<dbReference type="Proteomes" id="UP001198571">
    <property type="component" value="Unassembled WGS sequence"/>
</dbReference>
<evidence type="ECO:0000256" key="3">
    <source>
        <dbReference type="ARBA" id="ARBA00022723"/>
    </source>
</evidence>
<dbReference type="EMBL" id="JACDXX010000002">
    <property type="protein sequence ID" value="MCB5408914.1"/>
    <property type="molecule type" value="Genomic_DNA"/>
</dbReference>
<keyword evidence="4 8" id="KW-0547">Nucleotide-binding</keyword>